<evidence type="ECO:0000313" key="1">
    <source>
        <dbReference type="EMBL" id="CAG7830793.1"/>
    </source>
</evidence>
<protein>
    <submittedName>
        <fullName evidence="1">Uncharacterized protein</fullName>
    </submittedName>
</protein>
<dbReference type="EMBL" id="CAJVCH010557598">
    <property type="protein sequence ID" value="CAG7830793.1"/>
    <property type="molecule type" value="Genomic_DNA"/>
</dbReference>
<keyword evidence="2" id="KW-1185">Reference proteome</keyword>
<name>A0A8J2L8W8_9HEXA</name>
<dbReference type="Proteomes" id="UP000708208">
    <property type="component" value="Unassembled WGS sequence"/>
</dbReference>
<feature type="non-terminal residue" evidence="1">
    <location>
        <position position="1"/>
    </location>
</feature>
<organism evidence="1 2">
    <name type="scientific">Allacma fusca</name>
    <dbReference type="NCBI Taxonomy" id="39272"/>
    <lineage>
        <taxon>Eukaryota</taxon>
        <taxon>Metazoa</taxon>
        <taxon>Ecdysozoa</taxon>
        <taxon>Arthropoda</taxon>
        <taxon>Hexapoda</taxon>
        <taxon>Collembola</taxon>
        <taxon>Symphypleona</taxon>
        <taxon>Sminthuridae</taxon>
        <taxon>Allacma</taxon>
    </lineage>
</organism>
<evidence type="ECO:0000313" key="2">
    <source>
        <dbReference type="Proteomes" id="UP000708208"/>
    </source>
</evidence>
<comment type="caution">
    <text evidence="1">The sequence shown here is derived from an EMBL/GenBank/DDBJ whole genome shotgun (WGS) entry which is preliminary data.</text>
</comment>
<reference evidence="1" key="1">
    <citation type="submission" date="2021-06" db="EMBL/GenBank/DDBJ databases">
        <authorList>
            <person name="Hodson N. C."/>
            <person name="Mongue J. A."/>
            <person name="Jaron S. K."/>
        </authorList>
    </citation>
    <scope>NUCLEOTIDE SEQUENCE</scope>
</reference>
<proteinExistence type="predicted"/>
<gene>
    <name evidence="1" type="ORF">AFUS01_LOCUS40572</name>
</gene>
<dbReference type="AlphaFoldDB" id="A0A8J2L8W8"/>
<sequence length="59" mass="7035">IFNIVPNFDNFSKNLRIKRREVLNPVQQKILCWRTNWFVNSQQLLGQPLGTSGLQWLHQ</sequence>
<accession>A0A8J2L8W8</accession>